<keyword evidence="5 9" id="KW-0653">Protein transport</keyword>
<dbReference type="InterPro" id="IPR003369">
    <property type="entry name" value="TatA/B/E"/>
</dbReference>
<dbReference type="Pfam" id="PF02416">
    <property type="entry name" value="TatA_B_E"/>
    <property type="match status" value="1"/>
</dbReference>
<organism evidence="10 11">
    <name type="scientific">Rossellomorea pakistanensis</name>
    <dbReference type="NCBI Taxonomy" id="992288"/>
    <lineage>
        <taxon>Bacteria</taxon>
        <taxon>Bacillati</taxon>
        <taxon>Bacillota</taxon>
        <taxon>Bacilli</taxon>
        <taxon>Bacillales</taxon>
        <taxon>Bacillaceae</taxon>
        <taxon>Rossellomorea</taxon>
    </lineage>
</organism>
<evidence type="ECO:0000256" key="9">
    <source>
        <dbReference type="HAMAP-Rule" id="MF_00236"/>
    </source>
</evidence>
<evidence type="ECO:0000256" key="7">
    <source>
        <dbReference type="ARBA" id="ARBA00023010"/>
    </source>
</evidence>
<comment type="similarity">
    <text evidence="9">Belongs to the TatA/E family.</text>
</comment>
<evidence type="ECO:0000256" key="3">
    <source>
        <dbReference type="ARBA" id="ARBA00022475"/>
    </source>
</evidence>
<dbReference type="PANTHER" id="PTHR42982">
    <property type="entry name" value="SEC-INDEPENDENT PROTEIN TRANSLOCASE PROTEIN TATA"/>
    <property type="match status" value="1"/>
</dbReference>
<comment type="subunit">
    <text evidence="9">Forms a complex with TatC.</text>
</comment>
<evidence type="ECO:0000256" key="8">
    <source>
        <dbReference type="ARBA" id="ARBA00023136"/>
    </source>
</evidence>
<name>A0ABS2NIL6_9BACI</name>
<evidence type="ECO:0000256" key="4">
    <source>
        <dbReference type="ARBA" id="ARBA00022692"/>
    </source>
</evidence>
<evidence type="ECO:0000256" key="6">
    <source>
        <dbReference type="ARBA" id="ARBA00022989"/>
    </source>
</evidence>
<evidence type="ECO:0000256" key="1">
    <source>
        <dbReference type="ARBA" id="ARBA00004162"/>
    </source>
</evidence>
<keyword evidence="3 9" id="KW-1003">Cell membrane</keyword>
<protein>
    <recommendedName>
        <fullName evidence="9">Sec-independent protein translocase protein TatA</fullName>
    </recommendedName>
</protein>
<reference evidence="10 11" key="1">
    <citation type="submission" date="2021-01" db="EMBL/GenBank/DDBJ databases">
        <title>Genomic Encyclopedia of Type Strains, Phase IV (KMG-IV): sequencing the most valuable type-strain genomes for metagenomic binning, comparative biology and taxonomic classification.</title>
        <authorList>
            <person name="Goeker M."/>
        </authorList>
    </citation>
    <scope>NUCLEOTIDE SEQUENCE [LARGE SCALE GENOMIC DNA]</scope>
    <source>
        <strain evidence="10 11">DSM 24834</strain>
    </source>
</reference>
<comment type="function">
    <text evidence="9">Part of the twin-arginine translocation (Tat) system that transports large folded proteins containing a characteristic twin-arginine motif in their signal peptide across membranes. TatA could form the protein-conducting channel of the Tat system.</text>
</comment>
<evidence type="ECO:0000313" key="11">
    <source>
        <dbReference type="Proteomes" id="UP001646157"/>
    </source>
</evidence>
<dbReference type="NCBIfam" id="NF011430">
    <property type="entry name" value="PRK14861.1"/>
    <property type="match status" value="1"/>
</dbReference>
<comment type="subcellular location">
    <subcellularLocation>
        <location evidence="1 9">Cell membrane</location>
        <topology evidence="1 9">Single-pass membrane protein</topology>
    </subcellularLocation>
</comment>
<dbReference type="RefSeq" id="WP_205174880.1">
    <property type="nucleotide sequence ID" value="NZ_JAFBDZ010000005.1"/>
</dbReference>
<dbReference type="Gene3D" id="1.20.5.3310">
    <property type="match status" value="1"/>
</dbReference>
<keyword evidence="2 9" id="KW-0813">Transport</keyword>
<keyword evidence="6 9" id="KW-1133">Transmembrane helix</keyword>
<accession>A0ABS2NIL6</accession>
<dbReference type="PANTHER" id="PTHR42982:SF1">
    <property type="entry name" value="SEC-INDEPENDENT PROTEIN TRANSLOCASE PROTEIN TATA"/>
    <property type="match status" value="1"/>
</dbReference>
<dbReference type="NCBIfam" id="TIGR01411">
    <property type="entry name" value="tatAE"/>
    <property type="match status" value="1"/>
</dbReference>
<dbReference type="HAMAP" id="MF_00236">
    <property type="entry name" value="TatA_E"/>
    <property type="match status" value="1"/>
</dbReference>
<dbReference type="EMBL" id="JAFBDZ010000005">
    <property type="protein sequence ID" value="MBM7587715.1"/>
    <property type="molecule type" value="Genomic_DNA"/>
</dbReference>
<evidence type="ECO:0000256" key="5">
    <source>
        <dbReference type="ARBA" id="ARBA00022927"/>
    </source>
</evidence>
<dbReference type="Proteomes" id="UP001646157">
    <property type="component" value="Unassembled WGS sequence"/>
</dbReference>
<keyword evidence="8 9" id="KW-0472">Membrane</keyword>
<comment type="caution">
    <text evidence="10">The sequence shown here is derived from an EMBL/GenBank/DDBJ whole genome shotgun (WGS) entry which is preliminary data.</text>
</comment>
<keyword evidence="11" id="KW-1185">Reference proteome</keyword>
<dbReference type="InterPro" id="IPR006312">
    <property type="entry name" value="TatA/E"/>
</dbReference>
<proteinExistence type="inferred from homology"/>
<sequence length="60" mass="6614">MNLGFGEIVIIIFAALLFFGPSKLPEFGKSLGVTLREFKKATQGLVDDGADQDREKKKVE</sequence>
<gene>
    <name evidence="9" type="primary">tatA</name>
    <name evidence="10" type="ORF">JOC86_004289</name>
</gene>
<evidence type="ECO:0000256" key="2">
    <source>
        <dbReference type="ARBA" id="ARBA00022448"/>
    </source>
</evidence>
<keyword evidence="7 9" id="KW-0811">Translocation</keyword>
<keyword evidence="4 9" id="KW-0812">Transmembrane</keyword>
<evidence type="ECO:0000313" key="10">
    <source>
        <dbReference type="EMBL" id="MBM7587715.1"/>
    </source>
</evidence>